<dbReference type="AlphaFoldDB" id="A0A8T0EYD8"/>
<dbReference type="InterPro" id="IPR008042">
    <property type="entry name" value="Retrotrans_Pao"/>
</dbReference>
<dbReference type="Proteomes" id="UP000807504">
    <property type="component" value="Unassembled WGS sequence"/>
</dbReference>
<keyword evidence="2" id="KW-1185">Reference proteome</keyword>
<accession>A0A8T0EYD8</accession>
<reference evidence="1" key="1">
    <citation type="journal article" date="2020" name="bioRxiv">
        <title>Chromosome-level reference genome of the European wasp spider Argiope bruennichi: a resource for studies on range expansion and evolutionary adaptation.</title>
        <authorList>
            <person name="Sheffer M.M."/>
            <person name="Hoppe A."/>
            <person name="Krehenwinkel H."/>
            <person name="Uhl G."/>
            <person name="Kuss A.W."/>
            <person name="Jensen L."/>
            <person name="Jensen C."/>
            <person name="Gillespie R.G."/>
            <person name="Hoff K.J."/>
            <person name="Prost S."/>
        </authorList>
    </citation>
    <scope>NUCLEOTIDE SEQUENCE</scope>
</reference>
<protein>
    <submittedName>
        <fullName evidence="1">Uncharacterized protein</fullName>
    </submittedName>
</protein>
<proteinExistence type="predicted"/>
<evidence type="ECO:0000313" key="1">
    <source>
        <dbReference type="EMBL" id="KAF8783373.1"/>
    </source>
</evidence>
<dbReference type="Pfam" id="PF05380">
    <property type="entry name" value="Peptidase_A17"/>
    <property type="match status" value="1"/>
</dbReference>
<reference evidence="1" key="2">
    <citation type="submission" date="2020-06" db="EMBL/GenBank/DDBJ databases">
        <authorList>
            <person name="Sheffer M."/>
        </authorList>
    </citation>
    <scope>NUCLEOTIDE SEQUENCE</scope>
</reference>
<sequence>MTHAGANGGASRPCLSEVTPGSGIKKYKLEDVEIPRYFEINDTTQMHVFADACKEACATCTFLRSDTYQGKNIALVTTKARGSPLKKVTISILELMEIKKGKIENAEIRLIQFVQAQSLPDEKSIPNLRIFRDENDVIRVKTKLRQDRVSGAADSMIEKDLSHQIFAREILGIGDVIGDDEKKRLQWPSDLVIELISAKNGLIIPSDPEEI</sequence>
<name>A0A8T0EYD8_ARGBR</name>
<organism evidence="1 2">
    <name type="scientific">Argiope bruennichi</name>
    <name type="common">Wasp spider</name>
    <name type="synonym">Aranea bruennichi</name>
    <dbReference type="NCBI Taxonomy" id="94029"/>
    <lineage>
        <taxon>Eukaryota</taxon>
        <taxon>Metazoa</taxon>
        <taxon>Ecdysozoa</taxon>
        <taxon>Arthropoda</taxon>
        <taxon>Chelicerata</taxon>
        <taxon>Arachnida</taxon>
        <taxon>Araneae</taxon>
        <taxon>Araneomorphae</taxon>
        <taxon>Entelegynae</taxon>
        <taxon>Araneoidea</taxon>
        <taxon>Araneidae</taxon>
        <taxon>Argiope</taxon>
    </lineage>
</organism>
<gene>
    <name evidence="1" type="ORF">HNY73_013540</name>
</gene>
<evidence type="ECO:0000313" key="2">
    <source>
        <dbReference type="Proteomes" id="UP000807504"/>
    </source>
</evidence>
<dbReference type="EMBL" id="JABXBU010001863">
    <property type="protein sequence ID" value="KAF8783373.1"/>
    <property type="molecule type" value="Genomic_DNA"/>
</dbReference>
<comment type="caution">
    <text evidence="1">The sequence shown here is derived from an EMBL/GenBank/DDBJ whole genome shotgun (WGS) entry which is preliminary data.</text>
</comment>